<reference evidence="3 4" key="2">
    <citation type="journal article" date="2014" name="Proc. Natl. Acad. Sci. U.S.A.">
        <title>Trajectory and genomic determinants of fungal-pathogen speciation and host adaptation.</title>
        <authorList>
            <person name="Hu X."/>
            <person name="Xiao G."/>
            <person name="Zheng P."/>
            <person name="Shang Y."/>
            <person name="Su Y."/>
            <person name="Zhang X."/>
            <person name="Liu X."/>
            <person name="Zhan S."/>
            <person name="St Leger R.J."/>
            <person name="Wang C."/>
        </authorList>
    </citation>
    <scope>GENOME REANNOTATION</scope>
    <source>
        <strain evidence="4">ARSEF 23 / ATCC MYA-3075</strain>
    </source>
</reference>
<evidence type="ECO:0000313" key="4">
    <source>
        <dbReference type="Proteomes" id="UP000002498"/>
    </source>
</evidence>
<dbReference type="PANTHER" id="PTHR14119:SF3">
    <property type="entry name" value="ISOCHORISMATASE DOMAIN-CONTAINING PROTEIN 2"/>
    <property type="match status" value="1"/>
</dbReference>
<reference evidence="3 4" key="1">
    <citation type="journal article" date="2011" name="PLoS Genet.">
        <title>Genome sequencing and comparative transcriptomics of the model entomopathogenic fungi Metarhizium anisopliae and M. acridum.</title>
        <authorList>
            <person name="Gao Q."/>
            <person name="Jin K."/>
            <person name="Ying S.H."/>
            <person name="Zhang Y."/>
            <person name="Xiao G."/>
            <person name="Shang Y."/>
            <person name="Duan Z."/>
            <person name="Hu X."/>
            <person name="Xie X.Q."/>
            <person name="Zhou G."/>
            <person name="Peng G."/>
            <person name="Luo Z."/>
            <person name="Huang W."/>
            <person name="Wang B."/>
            <person name="Fang W."/>
            <person name="Wang S."/>
            <person name="Zhong Y."/>
            <person name="Ma L.J."/>
            <person name="St Leger R.J."/>
            <person name="Zhao G.P."/>
            <person name="Pei Y."/>
            <person name="Feng M.G."/>
            <person name="Xia Y."/>
            <person name="Wang C."/>
        </authorList>
    </citation>
    <scope>NUCLEOTIDE SEQUENCE [LARGE SCALE GENOMIC DNA]</scope>
    <source>
        <strain evidence="4">ARSEF 23 / ATCC MYA-3075</strain>
    </source>
</reference>
<dbReference type="GeneID" id="19260252"/>
<evidence type="ECO:0000259" key="2">
    <source>
        <dbReference type="Pfam" id="PF00857"/>
    </source>
</evidence>
<feature type="domain" description="Isochorismatase-like" evidence="2">
    <location>
        <begin position="46"/>
        <end position="221"/>
    </location>
</feature>
<accession>E9F117</accession>
<dbReference type="Pfam" id="PF00857">
    <property type="entry name" value="Isochorismatase"/>
    <property type="match status" value="1"/>
</dbReference>
<organism evidence="3 4">
    <name type="scientific">Metarhizium robertsii (strain ARSEF 23 / ATCC MYA-3075)</name>
    <name type="common">Metarhizium anisopliae (strain ARSEF 23)</name>
    <dbReference type="NCBI Taxonomy" id="655844"/>
    <lineage>
        <taxon>Eukaryota</taxon>
        <taxon>Fungi</taxon>
        <taxon>Dikarya</taxon>
        <taxon>Ascomycota</taxon>
        <taxon>Pezizomycotina</taxon>
        <taxon>Sordariomycetes</taxon>
        <taxon>Hypocreomycetidae</taxon>
        <taxon>Hypocreales</taxon>
        <taxon>Clavicipitaceae</taxon>
        <taxon>Metarhizium</taxon>
    </lineage>
</organism>
<dbReference type="Gene3D" id="3.40.50.850">
    <property type="entry name" value="Isochorismatase-like"/>
    <property type="match status" value="1"/>
</dbReference>
<dbReference type="SUPFAM" id="SSF52499">
    <property type="entry name" value="Isochorismatase-like hydrolases"/>
    <property type="match status" value="1"/>
</dbReference>
<gene>
    <name evidence="3" type="ORF">MAA_05966</name>
</gene>
<name>E9F117_METRA</name>
<protein>
    <submittedName>
        <fullName evidence="3">Isochorismatase domain-containing protein 2A</fullName>
    </submittedName>
</protein>
<dbReference type="KEGG" id="maj:MAA_05966"/>
<dbReference type="InterPro" id="IPR000868">
    <property type="entry name" value="Isochorismatase-like_dom"/>
</dbReference>
<dbReference type="OrthoDB" id="269496at2759"/>
<sequence length="263" mass="28194">MAGPSAPTELRFSKSCPFTSTTVNIELTSHAPGPRANRPPRAENPAVLVCDLQEKFRNAIYEFDSMYATLTLPLSPSPSLVPRRRRRKKKTNTTTSVATTTKLLTFANAVNIPVHATTQTAAKLGPTVPALASLLPSPPHDKTKFSMLIPPLAAALPPASRVALVGIESHICITQTALDLRDAGHFPYVIADAVSSCNRTEVIIALDRLRAEHGVTVTSSESWMYECMGDASNPAFKTLIGVVKGAVADTKKVLETLPPTSKI</sequence>
<comment type="caution">
    <text evidence="3">The sequence shown here is derived from an EMBL/GenBank/DDBJ whole genome shotgun (WGS) entry which is preliminary data.</text>
</comment>
<dbReference type="EMBL" id="ADNJ02000002">
    <property type="protein sequence ID" value="EFY98827.1"/>
    <property type="molecule type" value="Genomic_DNA"/>
</dbReference>
<dbReference type="HOGENOM" id="CLU_066901_0_0_1"/>
<proteinExistence type="inferred from homology"/>
<dbReference type="InterPro" id="IPR036380">
    <property type="entry name" value="Isochorismatase-like_sf"/>
</dbReference>
<dbReference type="RefSeq" id="XP_007822155.1">
    <property type="nucleotide sequence ID" value="XM_007823964.1"/>
</dbReference>
<dbReference type="Proteomes" id="UP000002498">
    <property type="component" value="Unassembled WGS sequence"/>
</dbReference>
<dbReference type="AlphaFoldDB" id="E9F117"/>
<comment type="similarity">
    <text evidence="1">Belongs to the isochorismatase family.</text>
</comment>
<keyword evidence="4" id="KW-1185">Reference proteome</keyword>
<dbReference type="InterPro" id="IPR050993">
    <property type="entry name" value="Isochorismatase_domain"/>
</dbReference>
<evidence type="ECO:0000256" key="1">
    <source>
        <dbReference type="ARBA" id="ARBA00006336"/>
    </source>
</evidence>
<evidence type="ECO:0000313" key="3">
    <source>
        <dbReference type="EMBL" id="EFY98827.1"/>
    </source>
</evidence>
<dbReference type="PANTHER" id="PTHR14119">
    <property type="entry name" value="HYDROLASE"/>
    <property type="match status" value="1"/>
</dbReference>